<keyword evidence="5 6" id="KW-0472">Membrane</keyword>
<dbReference type="VEuPathDB" id="FungiDB:BTJ68_11931"/>
<organism evidence="7 8">
    <name type="scientific">Hortaea werneckii</name>
    <name type="common">Black yeast</name>
    <name type="synonym">Cladosporium werneckii</name>
    <dbReference type="NCBI Taxonomy" id="91943"/>
    <lineage>
        <taxon>Eukaryota</taxon>
        <taxon>Fungi</taxon>
        <taxon>Dikarya</taxon>
        <taxon>Ascomycota</taxon>
        <taxon>Pezizomycotina</taxon>
        <taxon>Dothideomycetes</taxon>
        <taxon>Dothideomycetidae</taxon>
        <taxon>Mycosphaerellales</taxon>
        <taxon>Teratosphaeriaceae</taxon>
        <taxon>Hortaea</taxon>
    </lineage>
</organism>
<dbReference type="PANTHER" id="PTHR22779:SF6">
    <property type="entry name" value="SD17342P"/>
    <property type="match status" value="1"/>
</dbReference>
<reference evidence="7 8" key="1">
    <citation type="journal article" date="2018" name="BMC Genomics">
        <title>Genomic evidence for intraspecific hybridization in a clonal and extremely halotolerant yeast.</title>
        <authorList>
            <person name="Gostincar C."/>
            <person name="Stajich J.E."/>
            <person name="Zupancic J."/>
            <person name="Zalar P."/>
            <person name="Gunde-Cimerman N."/>
        </authorList>
    </citation>
    <scope>NUCLEOTIDE SEQUENCE [LARGE SCALE GENOMIC DNA]</scope>
    <source>
        <strain evidence="7 8">EXF-120</strain>
    </source>
</reference>
<protein>
    <recommendedName>
        <fullName evidence="9">Integral membrane protein</fullName>
    </recommendedName>
</protein>
<dbReference type="Proteomes" id="UP000281677">
    <property type="component" value="Unassembled WGS sequence"/>
</dbReference>
<feature type="transmembrane region" description="Helical" evidence="6">
    <location>
        <begin position="87"/>
        <end position="115"/>
    </location>
</feature>
<evidence type="ECO:0000256" key="3">
    <source>
        <dbReference type="ARBA" id="ARBA00022692"/>
    </source>
</evidence>
<evidence type="ECO:0000256" key="1">
    <source>
        <dbReference type="ARBA" id="ARBA00004141"/>
    </source>
</evidence>
<dbReference type="PANTHER" id="PTHR22779">
    <property type="entry name" value="SD17342P"/>
    <property type="match status" value="1"/>
</dbReference>
<evidence type="ECO:0000256" key="4">
    <source>
        <dbReference type="ARBA" id="ARBA00022989"/>
    </source>
</evidence>
<comment type="subcellular location">
    <subcellularLocation>
        <location evidence="1">Membrane</location>
        <topology evidence="1">Multi-pass membrane protein</topology>
    </subcellularLocation>
</comment>
<comment type="caution">
    <text evidence="7">The sequence shown here is derived from an EMBL/GenBank/DDBJ whole genome shotgun (WGS) entry which is preliminary data.</text>
</comment>
<evidence type="ECO:0000256" key="5">
    <source>
        <dbReference type="ARBA" id="ARBA00023136"/>
    </source>
</evidence>
<feature type="transmembrane region" description="Helical" evidence="6">
    <location>
        <begin position="58"/>
        <end position="81"/>
    </location>
</feature>
<evidence type="ECO:0000256" key="6">
    <source>
        <dbReference type="SAM" id="Phobius"/>
    </source>
</evidence>
<sequence length="170" mass="18723">MFISQTKSSSNNFLKTVVDQTPLSYTPPPFPSLYWPFPVAGTQTAFLYDAYSMFKFTLYWTLICVVGVHMVAASYACAIQWKNWKVIWVVPIIYLIIGGVEAVIAGSVVGGVFLARMGSVILDPYSNPEIRLGGVYSAGFFRMSTWIPLSWGVINAMVLILSSFAIQGGL</sequence>
<feature type="transmembrane region" description="Helical" evidence="6">
    <location>
        <begin position="146"/>
        <end position="166"/>
    </location>
</feature>
<accession>A0A3M7J3A0</accession>
<dbReference type="AlphaFoldDB" id="A0A3M7J3A0"/>
<keyword evidence="3 6" id="KW-0812">Transmembrane</keyword>
<proteinExistence type="inferred from homology"/>
<dbReference type="GO" id="GO:0016020">
    <property type="term" value="C:membrane"/>
    <property type="evidence" value="ECO:0007669"/>
    <property type="project" value="UniProtKB-SubCell"/>
</dbReference>
<dbReference type="EMBL" id="QWIT01000078">
    <property type="protein sequence ID" value="RMZ32129.1"/>
    <property type="molecule type" value="Genomic_DNA"/>
</dbReference>
<name>A0A3M7J3A0_HORWE</name>
<evidence type="ECO:0000256" key="2">
    <source>
        <dbReference type="ARBA" id="ARBA00006325"/>
    </source>
</evidence>
<evidence type="ECO:0008006" key="9">
    <source>
        <dbReference type="Google" id="ProtNLM"/>
    </source>
</evidence>
<keyword evidence="4 6" id="KW-1133">Transmembrane helix</keyword>
<evidence type="ECO:0000313" key="8">
    <source>
        <dbReference type="Proteomes" id="UP000281677"/>
    </source>
</evidence>
<dbReference type="OrthoDB" id="2131401at2759"/>
<comment type="similarity">
    <text evidence="2">Belongs to the TMEM170 family.</text>
</comment>
<gene>
    <name evidence="7" type="ORF">D0859_03758</name>
</gene>
<dbReference type="InterPro" id="IPR019334">
    <property type="entry name" value="TMEM170A/B/YPR153W-like"/>
</dbReference>
<dbReference type="Pfam" id="PF10190">
    <property type="entry name" value="Tmemb_170"/>
    <property type="match status" value="1"/>
</dbReference>
<evidence type="ECO:0000313" key="7">
    <source>
        <dbReference type="EMBL" id="RMZ32129.1"/>
    </source>
</evidence>